<comment type="subunit">
    <text evidence="3">Homodimer.</text>
</comment>
<protein>
    <recommendedName>
        <fullName evidence="3">dTDP-4-dehydrorhamnose 3,5-epimerase</fullName>
        <ecNumber evidence="3">5.1.3.13</ecNumber>
    </recommendedName>
    <alternativeName>
        <fullName evidence="3">Thymidine diphospho-4-keto-rhamnose 3,5-epimerase</fullName>
    </alternativeName>
</protein>
<keyword evidence="5" id="KW-1185">Reference proteome</keyword>
<dbReference type="PANTHER" id="PTHR21047">
    <property type="entry name" value="DTDP-6-DEOXY-D-GLUCOSE-3,5 EPIMERASE"/>
    <property type="match status" value="1"/>
</dbReference>
<dbReference type="NCBIfam" id="TIGR01221">
    <property type="entry name" value="rmlC"/>
    <property type="match status" value="1"/>
</dbReference>
<dbReference type="CDD" id="cd00438">
    <property type="entry name" value="cupin_RmlC"/>
    <property type="match status" value="1"/>
</dbReference>
<feature type="active site" description="Proton acceptor" evidence="1">
    <location>
        <position position="61"/>
    </location>
</feature>
<feature type="site" description="Participates in a stacking interaction with the thymidine ring of dTDP-4-oxo-6-deoxyglucose" evidence="2">
    <location>
        <position position="137"/>
    </location>
</feature>
<dbReference type="UniPathway" id="UPA00124"/>
<dbReference type="PANTHER" id="PTHR21047:SF2">
    <property type="entry name" value="THYMIDINE DIPHOSPHO-4-KETO-RHAMNOSE 3,5-EPIMERASE"/>
    <property type="match status" value="1"/>
</dbReference>
<comment type="pathway">
    <text evidence="3">Carbohydrate biosynthesis; dTDP-L-rhamnose biosynthesis.</text>
</comment>
<dbReference type="Gene3D" id="2.60.120.10">
    <property type="entry name" value="Jelly Rolls"/>
    <property type="match status" value="1"/>
</dbReference>
<gene>
    <name evidence="4" type="ORF">SAMN02194393_02336</name>
</gene>
<evidence type="ECO:0000256" key="2">
    <source>
        <dbReference type="PIRSR" id="PIRSR600888-3"/>
    </source>
</evidence>
<proteinExistence type="inferred from homology"/>
<dbReference type="Pfam" id="PF00908">
    <property type="entry name" value="dTDP_sugar_isom"/>
    <property type="match status" value="1"/>
</dbReference>
<keyword evidence="3" id="KW-0413">Isomerase</keyword>
<dbReference type="GO" id="GO:0000271">
    <property type="term" value="P:polysaccharide biosynthetic process"/>
    <property type="evidence" value="ECO:0007669"/>
    <property type="project" value="TreeGrafter"/>
</dbReference>
<dbReference type="GO" id="GO:0005829">
    <property type="term" value="C:cytosol"/>
    <property type="evidence" value="ECO:0007669"/>
    <property type="project" value="TreeGrafter"/>
</dbReference>
<evidence type="ECO:0000313" key="5">
    <source>
        <dbReference type="Proteomes" id="UP000190285"/>
    </source>
</evidence>
<comment type="function">
    <text evidence="3">Catalyzes the epimerization of the C3' and C5'positions of dTDP-6-deoxy-D-xylo-4-hexulose, forming dTDP-6-deoxy-L-lyxo-4-hexulose.</text>
</comment>
<dbReference type="RefSeq" id="WP_079491817.1">
    <property type="nucleotide sequence ID" value="NZ_FUZT01000005.1"/>
</dbReference>
<accession>A0A1T5L3E6</accession>
<evidence type="ECO:0000256" key="3">
    <source>
        <dbReference type="RuleBase" id="RU364069"/>
    </source>
</evidence>
<dbReference type="GO" id="GO:0008830">
    <property type="term" value="F:dTDP-4-dehydrorhamnose 3,5-epimerase activity"/>
    <property type="evidence" value="ECO:0007669"/>
    <property type="project" value="UniProtKB-UniRule"/>
</dbReference>
<dbReference type="EMBL" id="FUZT01000005">
    <property type="protein sequence ID" value="SKC69918.1"/>
    <property type="molecule type" value="Genomic_DNA"/>
</dbReference>
<sequence>MKTLPTRIKDVYIIKSKIRTDKRGAFYKTYNENIFKEYNLCTEFKESYYSISKKDVIRGMHFQLPPFDHEKLVYVPKGKIIDVVLDMRKKSQTFGEYVDIELSEKNKLSIYIPKGCAHGFKSLEDNTITVYNVSTAYNPDYDSGVRWDSFGMDWEIDNPIVSNRDKGFKDFAEFRIPF</sequence>
<dbReference type="AlphaFoldDB" id="A0A1T5L3E6"/>
<dbReference type="InterPro" id="IPR014710">
    <property type="entry name" value="RmlC-like_jellyroll"/>
</dbReference>
<dbReference type="GO" id="GO:0019305">
    <property type="term" value="P:dTDP-rhamnose biosynthetic process"/>
    <property type="evidence" value="ECO:0007669"/>
    <property type="project" value="UniProtKB-UniRule"/>
</dbReference>
<name>A0A1T5L3E6_9FIRM</name>
<dbReference type="InterPro" id="IPR011051">
    <property type="entry name" value="RmlC_Cupin_sf"/>
</dbReference>
<evidence type="ECO:0000256" key="1">
    <source>
        <dbReference type="PIRSR" id="PIRSR600888-1"/>
    </source>
</evidence>
<comment type="similarity">
    <text evidence="3">Belongs to the dTDP-4-dehydrorhamnose 3,5-epimerase family.</text>
</comment>
<dbReference type="OrthoDB" id="9800680at2"/>
<reference evidence="4 5" key="1">
    <citation type="submission" date="2017-02" db="EMBL/GenBank/DDBJ databases">
        <authorList>
            <person name="Peterson S.W."/>
        </authorList>
    </citation>
    <scope>NUCLEOTIDE SEQUENCE [LARGE SCALE GENOMIC DNA]</scope>
    <source>
        <strain evidence="4 5">M1</strain>
    </source>
</reference>
<evidence type="ECO:0000313" key="4">
    <source>
        <dbReference type="EMBL" id="SKC69918.1"/>
    </source>
</evidence>
<dbReference type="InterPro" id="IPR000888">
    <property type="entry name" value="RmlC-like"/>
</dbReference>
<dbReference type="STRING" id="36842.SAMN02194393_02336"/>
<feature type="active site" description="Proton donor" evidence="1">
    <location>
        <position position="131"/>
    </location>
</feature>
<dbReference type="EC" id="5.1.3.13" evidence="3"/>
<dbReference type="Proteomes" id="UP000190285">
    <property type="component" value="Unassembled WGS sequence"/>
</dbReference>
<dbReference type="SUPFAM" id="SSF51182">
    <property type="entry name" value="RmlC-like cupins"/>
    <property type="match status" value="1"/>
</dbReference>
<comment type="catalytic activity">
    <reaction evidence="3">
        <text>dTDP-4-dehydro-6-deoxy-alpha-D-glucose = dTDP-4-dehydro-beta-L-rhamnose</text>
        <dbReference type="Rhea" id="RHEA:16969"/>
        <dbReference type="ChEBI" id="CHEBI:57649"/>
        <dbReference type="ChEBI" id="CHEBI:62830"/>
        <dbReference type="EC" id="5.1.3.13"/>
    </reaction>
</comment>
<organism evidence="4 5">
    <name type="scientific">Maledivibacter halophilus</name>
    <dbReference type="NCBI Taxonomy" id="36842"/>
    <lineage>
        <taxon>Bacteria</taxon>
        <taxon>Bacillati</taxon>
        <taxon>Bacillota</taxon>
        <taxon>Clostridia</taxon>
        <taxon>Peptostreptococcales</taxon>
        <taxon>Caminicellaceae</taxon>
        <taxon>Maledivibacter</taxon>
    </lineage>
</organism>